<evidence type="ECO:0000313" key="2">
    <source>
        <dbReference type="EMBL" id="WAX57033.1"/>
    </source>
</evidence>
<dbReference type="InterPro" id="IPR037523">
    <property type="entry name" value="VOC_core"/>
</dbReference>
<dbReference type="InterPro" id="IPR004360">
    <property type="entry name" value="Glyas_Fos-R_dOase_dom"/>
</dbReference>
<sequence>MTIPSAISLVTLGVRDVRAATAFYQSLGFERSSASVDGEVSFFRTTSAILAVWGEDELAADAHQPGGRPTGFRGVALALNVADRAQVDTALQAAERAGATVPKPAEATDWGGYSGYFADPDGHLWEVAHNPFWPLDERGLPQLP</sequence>
<protein>
    <submittedName>
        <fullName evidence="2">VOC family protein</fullName>
    </submittedName>
</protein>
<name>A0ABY7JXK5_9ACTN</name>
<dbReference type="InterPro" id="IPR029068">
    <property type="entry name" value="Glyas_Bleomycin-R_OHBP_Dase"/>
</dbReference>
<gene>
    <name evidence="2" type="ORF">M6B22_21315</name>
</gene>
<accession>A0ABY7JXK5</accession>
<proteinExistence type="predicted"/>
<evidence type="ECO:0000313" key="3">
    <source>
        <dbReference type="Proteomes" id="UP001164693"/>
    </source>
</evidence>
<feature type="domain" description="VOC" evidence="1">
    <location>
        <begin position="6"/>
        <end position="130"/>
    </location>
</feature>
<dbReference type="Gene3D" id="3.10.180.10">
    <property type="entry name" value="2,3-Dihydroxybiphenyl 1,2-Dioxygenase, domain 1"/>
    <property type="match status" value="1"/>
</dbReference>
<dbReference type="PROSITE" id="PS51819">
    <property type="entry name" value="VOC"/>
    <property type="match status" value="1"/>
</dbReference>
<dbReference type="PANTHER" id="PTHR36503:SF1">
    <property type="entry name" value="BLR2520 PROTEIN"/>
    <property type="match status" value="1"/>
</dbReference>
<dbReference type="SUPFAM" id="SSF54593">
    <property type="entry name" value="Glyoxalase/Bleomycin resistance protein/Dihydroxybiphenyl dioxygenase"/>
    <property type="match status" value="1"/>
</dbReference>
<dbReference type="Pfam" id="PF00903">
    <property type="entry name" value="Glyoxalase"/>
    <property type="match status" value="1"/>
</dbReference>
<reference evidence="2" key="1">
    <citation type="submission" date="2022-05" db="EMBL/GenBank/DDBJ databases">
        <title>Jatrophihabitans sp. SB3-54 whole genome sequence.</title>
        <authorList>
            <person name="Suh M.K."/>
            <person name="Eom M.K."/>
            <person name="Kim J.S."/>
            <person name="Kim H.S."/>
            <person name="Do H.E."/>
            <person name="Shin Y.K."/>
            <person name="Lee J.-S."/>
        </authorList>
    </citation>
    <scope>NUCLEOTIDE SEQUENCE</scope>
    <source>
        <strain evidence="2">SB3-54</strain>
    </source>
</reference>
<dbReference type="PANTHER" id="PTHR36503">
    <property type="entry name" value="BLR2520 PROTEIN"/>
    <property type="match status" value="1"/>
</dbReference>
<keyword evidence="3" id="KW-1185">Reference proteome</keyword>
<dbReference type="EMBL" id="CP097463">
    <property type="protein sequence ID" value="WAX57033.1"/>
    <property type="molecule type" value="Genomic_DNA"/>
</dbReference>
<dbReference type="RefSeq" id="WP_269443568.1">
    <property type="nucleotide sequence ID" value="NZ_CP097463.1"/>
</dbReference>
<organism evidence="2 3">
    <name type="scientific">Jatrophihabitans cynanchi</name>
    <dbReference type="NCBI Taxonomy" id="2944128"/>
    <lineage>
        <taxon>Bacteria</taxon>
        <taxon>Bacillati</taxon>
        <taxon>Actinomycetota</taxon>
        <taxon>Actinomycetes</taxon>
        <taxon>Jatrophihabitantales</taxon>
        <taxon>Jatrophihabitantaceae</taxon>
        <taxon>Jatrophihabitans</taxon>
    </lineage>
</organism>
<dbReference type="Proteomes" id="UP001164693">
    <property type="component" value="Chromosome"/>
</dbReference>
<evidence type="ECO:0000259" key="1">
    <source>
        <dbReference type="PROSITE" id="PS51819"/>
    </source>
</evidence>